<dbReference type="Pfam" id="PF00246">
    <property type="entry name" value="Peptidase_M14"/>
    <property type="match status" value="1"/>
</dbReference>
<feature type="domain" description="Peptidase M14" evidence="5">
    <location>
        <begin position="1"/>
        <end position="274"/>
    </location>
</feature>
<dbReference type="GeneID" id="103502627"/>
<comment type="similarity">
    <text evidence="2 3">Belongs to the peptidase M14 family.</text>
</comment>
<keyword evidence="4" id="KW-1133">Transmembrane helix</keyword>
<dbReference type="PANTHER" id="PTHR11705:SF119">
    <property type="entry name" value="OS02G0119300 PROTEIN"/>
    <property type="match status" value="1"/>
</dbReference>
<keyword evidence="6" id="KW-1185">Reference proteome</keyword>
<dbReference type="SMART" id="SM00631">
    <property type="entry name" value="Zn_pept"/>
    <property type="match status" value="1"/>
</dbReference>
<protein>
    <submittedName>
        <fullName evidence="7">Inactive metallocarboxypeptidase ecm14 isoform X2</fullName>
    </submittedName>
</protein>
<evidence type="ECO:0000259" key="5">
    <source>
        <dbReference type="PROSITE" id="PS52035"/>
    </source>
</evidence>
<feature type="transmembrane region" description="Helical" evidence="4">
    <location>
        <begin position="348"/>
        <end position="365"/>
    </location>
</feature>
<evidence type="ECO:0000256" key="2">
    <source>
        <dbReference type="ARBA" id="ARBA00005988"/>
    </source>
</evidence>
<dbReference type="CDD" id="cd06227">
    <property type="entry name" value="M14-CPA-like"/>
    <property type="match status" value="1"/>
</dbReference>
<dbReference type="InterPro" id="IPR000834">
    <property type="entry name" value="Peptidase_M14"/>
</dbReference>
<evidence type="ECO:0000256" key="4">
    <source>
        <dbReference type="SAM" id="Phobius"/>
    </source>
</evidence>
<dbReference type="Gene3D" id="3.40.630.10">
    <property type="entry name" value="Zn peptidases"/>
    <property type="match status" value="1"/>
</dbReference>
<organism evidence="6 7">
    <name type="scientific">Cucumis melo</name>
    <name type="common">Muskmelon</name>
    <dbReference type="NCBI Taxonomy" id="3656"/>
    <lineage>
        <taxon>Eukaryota</taxon>
        <taxon>Viridiplantae</taxon>
        <taxon>Streptophyta</taxon>
        <taxon>Embryophyta</taxon>
        <taxon>Tracheophyta</taxon>
        <taxon>Spermatophyta</taxon>
        <taxon>Magnoliopsida</taxon>
        <taxon>eudicotyledons</taxon>
        <taxon>Gunneridae</taxon>
        <taxon>Pentapetalae</taxon>
        <taxon>rosids</taxon>
        <taxon>fabids</taxon>
        <taxon>Cucurbitales</taxon>
        <taxon>Cucurbitaceae</taxon>
        <taxon>Benincaseae</taxon>
        <taxon>Cucumis</taxon>
    </lineage>
</organism>
<feature type="active site" description="Proton donor/acceptor" evidence="3">
    <location>
        <position position="254"/>
    </location>
</feature>
<keyword evidence="4" id="KW-0812">Transmembrane</keyword>
<gene>
    <name evidence="7" type="primary">LOC103502627</name>
</gene>
<evidence type="ECO:0000256" key="3">
    <source>
        <dbReference type="PROSITE-ProRule" id="PRU01379"/>
    </source>
</evidence>
<name>A0ABM3KJS1_CUCME</name>
<dbReference type="RefSeq" id="XP_050938025.1">
    <property type="nucleotide sequence ID" value="XM_051082068.1"/>
</dbReference>
<proteinExistence type="inferred from homology"/>
<sequence>MKEIEALVHRHPDKLTIETMKSKNKGYAAEIPVVTYRRGRNNIDDTSKFRILLSFGQHGRELITTEVALRILLILSEEHLLPHMDRASLNNTLDKLVIKVVPMENLNGRRLVEGGDLCERRNGRGVDLNRNWSVDWGKKEKDYDPYEENPGFAPFSEPETQIMRKIALRFDPHIWVNVHSGMEALFMPYDHKNTTPDGEIAQQMKLLLEELNHLHCHSRCMIGSGGGSVGYLAHGTATDFMFDKARVPMAFTFEIYGDEAASSKDCFRMFNPTDPNTFNRVLSDWSAAFFTIFKMGPEYLDETEFHPKSNVDKLVSIDEYLEGYLIERSSRYGKKREVFDLGMQEMRTYFRLFLLSSVLLMFMFCSRISKNKFTRPLVSAISI</sequence>
<comment type="cofactor">
    <cofactor evidence="1">
        <name>Zn(2+)</name>
        <dbReference type="ChEBI" id="CHEBI:29105"/>
    </cofactor>
</comment>
<dbReference type="Proteomes" id="UP001652600">
    <property type="component" value="Chromosome 3"/>
</dbReference>
<accession>A0ABM3KJS1</accession>
<dbReference type="InterPro" id="IPR034269">
    <property type="entry name" value="At5g42320_M14_CPD"/>
</dbReference>
<evidence type="ECO:0000313" key="7">
    <source>
        <dbReference type="RefSeq" id="XP_050938025.1"/>
    </source>
</evidence>
<dbReference type="PROSITE" id="PS52035">
    <property type="entry name" value="PEPTIDASE_M14"/>
    <property type="match status" value="1"/>
</dbReference>
<keyword evidence="4" id="KW-0472">Membrane</keyword>
<reference evidence="7" key="1">
    <citation type="submission" date="2025-08" db="UniProtKB">
        <authorList>
            <consortium name="RefSeq"/>
        </authorList>
    </citation>
    <scope>IDENTIFICATION</scope>
    <source>
        <tissue evidence="7">Stem</tissue>
    </source>
</reference>
<dbReference type="PANTHER" id="PTHR11705">
    <property type="entry name" value="PROTEASE FAMILY M14 CARBOXYPEPTIDASE A,B"/>
    <property type="match status" value="1"/>
</dbReference>
<evidence type="ECO:0000256" key="1">
    <source>
        <dbReference type="ARBA" id="ARBA00001947"/>
    </source>
</evidence>
<evidence type="ECO:0000313" key="6">
    <source>
        <dbReference type="Proteomes" id="UP001652600"/>
    </source>
</evidence>
<dbReference type="SUPFAM" id="SSF53187">
    <property type="entry name" value="Zn-dependent exopeptidases"/>
    <property type="match status" value="1"/>
</dbReference>